<sequence length="97" mass="10756">MAAVVHTRQLLYGARQLSRVSRRRAPRAFDVWLGAAARNGARAPHEREEVSAREPFDNLRAASEHRAADDNLRHAAGHRRRNDQRRGAPGRASGNGA</sequence>
<accession>A0A645HK39</accession>
<organism evidence="2">
    <name type="scientific">bioreactor metagenome</name>
    <dbReference type="NCBI Taxonomy" id="1076179"/>
    <lineage>
        <taxon>unclassified sequences</taxon>
        <taxon>metagenomes</taxon>
        <taxon>ecological metagenomes</taxon>
    </lineage>
</organism>
<evidence type="ECO:0000256" key="1">
    <source>
        <dbReference type="SAM" id="MobiDB-lite"/>
    </source>
</evidence>
<feature type="region of interest" description="Disordered" evidence="1">
    <location>
        <begin position="62"/>
        <end position="97"/>
    </location>
</feature>
<protein>
    <submittedName>
        <fullName evidence="2">Uncharacterized protein</fullName>
    </submittedName>
</protein>
<comment type="caution">
    <text evidence="2">The sequence shown here is derived from an EMBL/GenBank/DDBJ whole genome shotgun (WGS) entry which is preliminary data.</text>
</comment>
<proteinExistence type="predicted"/>
<reference evidence="2" key="1">
    <citation type="submission" date="2019-08" db="EMBL/GenBank/DDBJ databases">
        <authorList>
            <person name="Kucharzyk K."/>
            <person name="Murdoch R.W."/>
            <person name="Higgins S."/>
            <person name="Loffler F."/>
        </authorList>
    </citation>
    <scope>NUCLEOTIDE SEQUENCE</scope>
</reference>
<feature type="compositionally biased region" description="Basic and acidic residues" evidence="1">
    <location>
        <begin position="62"/>
        <end position="73"/>
    </location>
</feature>
<evidence type="ECO:0000313" key="2">
    <source>
        <dbReference type="EMBL" id="MPN36504.1"/>
    </source>
</evidence>
<dbReference type="AlphaFoldDB" id="A0A645HK39"/>
<name>A0A645HK39_9ZZZZ</name>
<dbReference type="EMBL" id="VSSQ01090659">
    <property type="protein sequence ID" value="MPN36504.1"/>
    <property type="molecule type" value="Genomic_DNA"/>
</dbReference>
<gene>
    <name evidence="2" type="ORF">SDC9_184013</name>
</gene>